<dbReference type="PANTHER" id="PTHR30523">
    <property type="entry name" value="PHOSPHOENOLPYRUVATE CARBOXYLASE"/>
    <property type="match status" value="1"/>
</dbReference>
<dbReference type="EMBL" id="LR999453">
    <property type="protein sequence ID" value="CAE5967328.1"/>
    <property type="molecule type" value="Genomic_DNA"/>
</dbReference>
<reference evidence="7" key="1">
    <citation type="submission" date="2021-01" db="EMBL/GenBank/DDBJ databases">
        <authorList>
            <person name="Bezrukov I."/>
        </authorList>
    </citation>
    <scope>NUCLEOTIDE SEQUENCE</scope>
</reference>
<proteinExistence type="predicted"/>
<dbReference type="InterPro" id="IPR021135">
    <property type="entry name" value="PEP_COase"/>
</dbReference>
<evidence type="ECO:0000256" key="4">
    <source>
        <dbReference type="ARBA" id="ARBA00048995"/>
    </source>
</evidence>
<dbReference type="GO" id="GO:0009507">
    <property type="term" value="C:chloroplast"/>
    <property type="evidence" value="ECO:0007669"/>
    <property type="project" value="TreeGrafter"/>
</dbReference>
<dbReference type="InterPro" id="IPR015813">
    <property type="entry name" value="Pyrv/PenolPyrv_kinase-like_dom"/>
</dbReference>
<keyword evidence="3" id="KW-0963">Cytoplasm</keyword>
<protein>
    <recommendedName>
        <fullName evidence="9">Phosphoenolpyruvate carboxylase</fullName>
    </recommendedName>
</protein>
<evidence type="ECO:0000313" key="7">
    <source>
        <dbReference type="EMBL" id="CAE5967328.1"/>
    </source>
</evidence>
<evidence type="ECO:0000256" key="5">
    <source>
        <dbReference type="PROSITE-ProRule" id="PRU10111"/>
    </source>
</evidence>
<evidence type="ECO:0000256" key="2">
    <source>
        <dbReference type="ARBA" id="ARBA00011881"/>
    </source>
</evidence>
<comment type="catalytic activity">
    <reaction evidence="4">
        <text>oxaloacetate + phosphate = phosphoenolpyruvate + hydrogencarbonate</text>
        <dbReference type="Rhea" id="RHEA:28370"/>
        <dbReference type="ChEBI" id="CHEBI:16452"/>
        <dbReference type="ChEBI" id="CHEBI:17544"/>
        <dbReference type="ChEBI" id="CHEBI:43474"/>
        <dbReference type="ChEBI" id="CHEBI:58702"/>
        <dbReference type="EC" id="4.1.1.31"/>
    </reaction>
</comment>
<name>A0A8S1ZUY3_ARAAE</name>
<dbReference type="GO" id="GO:0048366">
    <property type="term" value="P:leaf development"/>
    <property type="evidence" value="ECO:0007669"/>
    <property type="project" value="TreeGrafter"/>
</dbReference>
<feature type="active site" evidence="6">
    <location>
        <position position="468"/>
    </location>
</feature>
<evidence type="ECO:0000256" key="6">
    <source>
        <dbReference type="PROSITE-ProRule" id="PRU10112"/>
    </source>
</evidence>
<dbReference type="PROSITE" id="PS00393">
    <property type="entry name" value="PEPCASE_2"/>
    <property type="match status" value="1"/>
</dbReference>
<dbReference type="GO" id="GO:0048046">
    <property type="term" value="C:apoplast"/>
    <property type="evidence" value="ECO:0007669"/>
    <property type="project" value="TreeGrafter"/>
</dbReference>
<dbReference type="PRINTS" id="PR00150">
    <property type="entry name" value="PEPCARBXLASE"/>
</dbReference>
<organism evidence="7 8">
    <name type="scientific">Arabidopsis arenosa</name>
    <name type="common">Sand rock-cress</name>
    <name type="synonym">Cardaminopsis arenosa</name>
    <dbReference type="NCBI Taxonomy" id="38785"/>
    <lineage>
        <taxon>Eukaryota</taxon>
        <taxon>Viridiplantae</taxon>
        <taxon>Streptophyta</taxon>
        <taxon>Embryophyta</taxon>
        <taxon>Tracheophyta</taxon>
        <taxon>Spermatophyta</taxon>
        <taxon>Magnoliopsida</taxon>
        <taxon>eudicotyledons</taxon>
        <taxon>Gunneridae</taxon>
        <taxon>Pentapetalae</taxon>
        <taxon>rosids</taxon>
        <taxon>malvids</taxon>
        <taxon>Brassicales</taxon>
        <taxon>Brassicaceae</taxon>
        <taxon>Camelineae</taxon>
        <taxon>Arabidopsis</taxon>
    </lineage>
</organism>
<dbReference type="Proteomes" id="UP000682877">
    <property type="component" value="Chromosome 3"/>
</dbReference>
<dbReference type="AlphaFoldDB" id="A0A8S1ZUY3"/>
<dbReference type="PROSITE" id="PS00781">
    <property type="entry name" value="PEPCASE_1"/>
    <property type="match status" value="1"/>
</dbReference>
<evidence type="ECO:0000256" key="1">
    <source>
        <dbReference type="ARBA" id="ARBA00004496"/>
    </source>
</evidence>
<dbReference type="PANTHER" id="PTHR30523:SF33">
    <property type="entry name" value="PHOSPHOENOLPYRUVATE CARBOXYLASE 3"/>
    <property type="match status" value="1"/>
</dbReference>
<dbReference type="GO" id="GO:0005829">
    <property type="term" value="C:cytosol"/>
    <property type="evidence" value="ECO:0007669"/>
    <property type="project" value="TreeGrafter"/>
</dbReference>
<comment type="subcellular location">
    <subcellularLocation>
        <location evidence="1">Cytoplasm</location>
    </subcellularLocation>
</comment>
<evidence type="ECO:0008006" key="9">
    <source>
        <dbReference type="Google" id="ProtNLM"/>
    </source>
</evidence>
<sequence>MAGRNIEKMASIDAQLRQLVPAKILGKLINDLVHRFKSYELSAEYEGKREPKKLEELGSVLTSLDPGDSIVISKAFSHMLNLANLAEEVQIAHRRRIKKLKKGDFVDESSATTESDIEETFKRLVSDLGKSPEEIFDALKNQTVDLVLTAHPTQSVRRSLLQKHGRIRDCLAQLLNSMQRTLLLMTSRSLMSLCKESCIPKDEIRRTPPTPQDEMRAGMSYFHETIWKGVPKFLRRVDTALKNIGIDERNPRVTPEVTRDVCLLARMMAANLYYNQIENLMFELSMWRCTDEFRVRADELHRNSRKDAAKHYIEFWKTIPPTEPYRVILEATFTNVEQFLEPLELCYRSLCSCGDRPIADGSLLDFLRQVSTFGLSLVRLDIRQESERHTDVLDAIPSTWTSVPSYRDWSEEGRQEWLLAELSGKRPLFGPDLPKTEEISDVLDIQNWYKNRINGKQEVMIGYSDSGKDAGRLSAAWELYKAQEELVKRFTAATLEHGMNPPISPKPEWRALLDEMAVVQLRNTDLSFSKNLDLSSTSASLLRSWSFGAAFRYAIKKDVRNLHMLQDMYNNGPFSESPSIIEMVFAKGDPGMLLCTTNFLSLKIYGLLEKTEPTLMKQEPVLQTAGHKDLLEGDPYLKQRLRLRDSYITTLNVCQAYTLKRIRDTNYNVTLRPHISKEIMQSSKSAQELVKLNPTSEYAPGLEDTLILTMKGIAAGLQNTG</sequence>
<dbReference type="Gene3D" id="1.20.1440.90">
    <property type="entry name" value="Phosphoenolpyruvate/pyruvate domain"/>
    <property type="match status" value="2"/>
</dbReference>
<dbReference type="GO" id="GO:0015977">
    <property type="term" value="P:carbon fixation"/>
    <property type="evidence" value="ECO:0007669"/>
    <property type="project" value="InterPro"/>
</dbReference>
<dbReference type="GO" id="GO:0006099">
    <property type="term" value="P:tricarboxylic acid cycle"/>
    <property type="evidence" value="ECO:0007669"/>
    <property type="project" value="InterPro"/>
</dbReference>
<evidence type="ECO:0000313" key="8">
    <source>
        <dbReference type="Proteomes" id="UP000682877"/>
    </source>
</evidence>
<dbReference type="GO" id="GO:0008964">
    <property type="term" value="F:phosphoenolpyruvate carboxylase activity"/>
    <property type="evidence" value="ECO:0007669"/>
    <property type="project" value="UniProtKB-EC"/>
</dbReference>
<keyword evidence="8" id="KW-1185">Reference proteome</keyword>
<dbReference type="Pfam" id="PF00311">
    <property type="entry name" value="PEPcase"/>
    <property type="match status" value="4"/>
</dbReference>
<accession>A0A8S1ZUY3</accession>
<evidence type="ECO:0000256" key="3">
    <source>
        <dbReference type="ARBA" id="ARBA00022490"/>
    </source>
</evidence>
<feature type="active site" evidence="5">
    <location>
        <position position="151"/>
    </location>
</feature>
<comment type="subunit">
    <text evidence="2">Homotetramer.</text>
</comment>
<gene>
    <name evidence="7" type="ORF">AARE701A_LOCUS7221</name>
</gene>
<dbReference type="InterPro" id="IPR033129">
    <property type="entry name" value="PEPCASE_His_AS"/>
</dbReference>
<dbReference type="InterPro" id="IPR018129">
    <property type="entry name" value="PEP_COase_Lys_AS"/>
</dbReference>
<dbReference type="SUPFAM" id="SSF51621">
    <property type="entry name" value="Phosphoenolpyruvate/pyruvate domain"/>
    <property type="match status" value="1"/>
</dbReference>